<dbReference type="InterPro" id="IPR006143">
    <property type="entry name" value="RND_pump_MFP"/>
</dbReference>
<accession>A0AAU8LGS7</accession>
<dbReference type="GO" id="GO:1990281">
    <property type="term" value="C:efflux pump complex"/>
    <property type="evidence" value="ECO:0007669"/>
    <property type="project" value="TreeGrafter"/>
</dbReference>
<sequence length="252" mass="26735">MAADLQPAALVPSGVAPAITQAAAPAATNESRDIRAQLSPRQFTTLAAEVGAKISSLPVAEGGSFKKGQVLVGFDCSLQQAQLNKARAGLSAAEKTWTANKRLSELNSIGQVELQVSEAEVSKNRADVSLMSTLLGKCSITAPFSGRVAEQKMREQQFAQPGQAILDILDDSVLEIEFLAPSRWLSWLKTGVVLQLRIDETDKSYPARVTRIGARVDPVSQSIKLVATIDGHHPELIAGMSGTVLLDPPSAP</sequence>
<organism evidence="4">
    <name type="scientific">Pseudomonas syringae CC1417</name>
    <dbReference type="NCBI Taxonomy" id="1357272"/>
    <lineage>
        <taxon>Bacteria</taxon>
        <taxon>Pseudomonadati</taxon>
        <taxon>Pseudomonadota</taxon>
        <taxon>Gammaproteobacteria</taxon>
        <taxon>Pseudomonadales</taxon>
        <taxon>Pseudomonadaceae</taxon>
        <taxon>Pseudomonas</taxon>
        <taxon>Pseudomonas syringae</taxon>
    </lineage>
</organism>
<dbReference type="Gene3D" id="2.40.50.100">
    <property type="match status" value="1"/>
</dbReference>
<gene>
    <name evidence="4" type="ORF">N011_23310</name>
</gene>
<comment type="similarity">
    <text evidence="1">Belongs to the membrane fusion protein (MFP) (TC 8.A.1) family.</text>
</comment>
<evidence type="ECO:0000256" key="1">
    <source>
        <dbReference type="ARBA" id="ARBA00009477"/>
    </source>
</evidence>
<dbReference type="SUPFAM" id="SSF111369">
    <property type="entry name" value="HlyD-like secretion proteins"/>
    <property type="match status" value="1"/>
</dbReference>
<dbReference type="Pfam" id="PF25917">
    <property type="entry name" value="BSH_RND"/>
    <property type="match status" value="1"/>
</dbReference>
<dbReference type="Gene3D" id="1.10.287.470">
    <property type="entry name" value="Helix hairpin bin"/>
    <property type="match status" value="1"/>
</dbReference>
<keyword evidence="2" id="KW-0175">Coiled coil</keyword>
<protein>
    <submittedName>
        <fullName evidence="4">Efflux RND transporter periplasmic adaptor subunit</fullName>
    </submittedName>
</protein>
<evidence type="ECO:0000259" key="3">
    <source>
        <dbReference type="Pfam" id="PF25917"/>
    </source>
</evidence>
<evidence type="ECO:0000256" key="2">
    <source>
        <dbReference type="ARBA" id="ARBA00023054"/>
    </source>
</evidence>
<dbReference type="PANTHER" id="PTHR30469:SF15">
    <property type="entry name" value="HLYD FAMILY OF SECRETION PROTEINS"/>
    <property type="match status" value="1"/>
</dbReference>
<dbReference type="GO" id="GO:0015562">
    <property type="term" value="F:efflux transmembrane transporter activity"/>
    <property type="evidence" value="ECO:0007669"/>
    <property type="project" value="TreeGrafter"/>
</dbReference>
<dbReference type="AlphaFoldDB" id="A0AAU8LGS7"/>
<name>A0AAU8LGS7_PSESX</name>
<proteinExistence type="inferred from homology"/>
<reference evidence="4" key="1">
    <citation type="journal article" date="2014" name="Genome Announc.">
        <title>Draft Genome Sequences of a Phylogenetically Diverse Suite of Pseudomonas syringae Strains from Multiple Source Populations.</title>
        <authorList>
            <person name="Baltrus D.A."/>
            <person name="Yourstone S."/>
            <person name="Lind A."/>
            <person name="Guilbaud C."/>
            <person name="Sands D.C."/>
            <person name="Jones C.D."/>
            <person name="Morris C.E."/>
            <person name="Dangl J.L."/>
        </authorList>
    </citation>
    <scope>NUCLEOTIDE SEQUENCE</scope>
    <source>
        <strain evidence="4">CC1417</strain>
    </source>
</reference>
<dbReference type="Gene3D" id="2.40.30.170">
    <property type="match status" value="1"/>
</dbReference>
<dbReference type="RefSeq" id="WP_024696244.1">
    <property type="nucleotide sequence ID" value="NZ_CP159362.1"/>
</dbReference>
<evidence type="ECO:0000313" key="4">
    <source>
        <dbReference type="EMBL" id="XCN67378.1"/>
    </source>
</evidence>
<reference evidence="4" key="2">
    <citation type="submission" date="2024-07" db="EMBL/GenBank/DDBJ databases">
        <title>A complete genome sequence for Pseudomonas syringae CC1417.</title>
        <authorList>
            <person name="Baltrus D.A."/>
        </authorList>
    </citation>
    <scope>NUCLEOTIDE SEQUENCE</scope>
    <source>
        <strain evidence="4">CC1417</strain>
    </source>
</reference>
<dbReference type="InterPro" id="IPR058625">
    <property type="entry name" value="MdtA-like_BSH"/>
</dbReference>
<dbReference type="NCBIfam" id="TIGR01730">
    <property type="entry name" value="RND_mfp"/>
    <property type="match status" value="1"/>
</dbReference>
<dbReference type="EMBL" id="CP159362">
    <property type="protein sequence ID" value="XCN67378.1"/>
    <property type="molecule type" value="Genomic_DNA"/>
</dbReference>
<feature type="domain" description="Multidrug resistance protein MdtA-like barrel-sandwich hybrid" evidence="3">
    <location>
        <begin position="45"/>
        <end position="165"/>
    </location>
</feature>
<dbReference type="PANTHER" id="PTHR30469">
    <property type="entry name" value="MULTIDRUG RESISTANCE PROTEIN MDTA"/>
    <property type="match status" value="1"/>
</dbReference>